<dbReference type="AlphaFoldDB" id="A0AAW0AD17"/>
<gene>
    <name evidence="1" type="ORF">R3P38DRAFT_3212820</name>
</gene>
<keyword evidence="2" id="KW-1185">Reference proteome</keyword>
<evidence type="ECO:0000313" key="1">
    <source>
        <dbReference type="EMBL" id="KAK7007156.1"/>
    </source>
</evidence>
<accession>A0AAW0AD17</accession>
<comment type="caution">
    <text evidence="1">The sequence shown here is derived from an EMBL/GenBank/DDBJ whole genome shotgun (WGS) entry which is preliminary data.</text>
</comment>
<protein>
    <submittedName>
        <fullName evidence="1">Uncharacterized protein</fullName>
    </submittedName>
</protein>
<dbReference type="Proteomes" id="UP001362999">
    <property type="component" value="Unassembled WGS sequence"/>
</dbReference>
<reference evidence="1 2" key="1">
    <citation type="journal article" date="2024" name="J Genomics">
        <title>Draft genome sequencing and assembly of Favolaschia claudopus CIRM-BRFM 2984 isolated from oak limbs.</title>
        <authorList>
            <person name="Navarro D."/>
            <person name="Drula E."/>
            <person name="Chaduli D."/>
            <person name="Cazenave R."/>
            <person name="Ahrendt S."/>
            <person name="Wang J."/>
            <person name="Lipzen A."/>
            <person name="Daum C."/>
            <person name="Barry K."/>
            <person name="Grigoriev I.V."/>
            <person name="Favel A."/>
            <person name="Rosso M.N."/>
            <person name="Martin F."/>
        </authorList>
    </citation>
    <scope>NUCLEOTIDE SEQUENCE [LARGE SCALE GENOMIC DNA]</scope>
    <source>
        <strain evidence="1 2">CIRM-BRFM 2984</strain>
    </source>
</reference>
<evidence type="ECO:0000313" key="2">
    <source>
        <dbReference type="Proteomes" id="UP001362999"/>
    </source>
</evidence>
<name>A0AAW0AD17_9AGAR</name>
<dbReference type="EMBL" id="JAWWNJ010000072">
    <property type="protein sequence ID" value="KAK7007156.1"/>
    <property type="molecule type" value="Genomic_DNA"/>
</dbReference>
<sequence length="99" mass="11112">MCEVDIKLHDLLLSFGFVLVTPPDVPTHSSGNVIDLGFCSASLYIDHLPIIYSLDFEAARFKPTRLNADKMDMDLFLGTLRHEHDLLPVLVISTLDELD</sequence>
<proteinExistence type="predicted"/>
<organism evidence="1 2">
    <name type="scientific">Favolaschia claudopus</name>
    <dbReference type="NCBI Taxonomy" id="2862362"/>
    <lineage>
        <taxon>Eukaryota</taxon>
        <taxon>Fungi</taxon>
        <taxon>Dikarya</taxon>
        <taxon>Basidiomycota</taxon>
        <taxon>Agaricomycotina</taxon>
        <taxon>Agaricomycetes</taxon>
        <taxon>Agaricomycetidae</taxon>
        <taxon>Agaricales</taxon>
        <taxon>Marasmiineae</taxon>
        <taxon>Mycenaceae</taxon>
        <taxon>Favolaschia</taxon>
    </lineage>
</organism>